<dbReference type="Pfam" id="PF05591">
    <property type="entry name" value="T6SS_VipA"/>
    <property type="match status" value="1"/>
</dbReference>
<name>A0A939J4Y4_9HYPH</name>
<dbReference type="PANTHER" id="PTHR35565">
    <property type="entry name" value="CYTOPLASMIC PROTEIN-RELATED"/>
    <property type="match status" value="1"/>
</dbReference>
<evidence type="ECO:0000313" key="4">
    <source>
        <dbReference type="Proteomes" id="UP000664096"/>
    </source>
</evidence>
<dbReference type="InterPro" id="IPR010269">
    <property type="entry name" value="T6SS_TssC-like"/>
</dbReference>
<dbReference type="InterPro" id="IPR008312">
    <property type="entry name" value="T6SS_TssB1"/>
</dbReference>
<reference evidence="3" key="1">
    <citation type="submission" date="2020-12" db="EMBL/GenBank/DDBJ databases">
        <title>Oil enriched cultivation method for isolating marine PHA-producing bacteria.</title>
        <authorList>
            <person name="Zheng W."/>
            <person name="Yu S."/>
            <person name="Huang Y."/>
        </authorList>
    </citation>
    <scope>NUCLEOTIDE SEQUENCE</scope>
    <source>
        <strain evidence="3">SY-2-12</strain>
    </source>
</reference>
<dbReference type="InterPro" id="IPR044032">
    <property type="entry name" value="TssC1_C"/>
</dbReference>
<dbReference type="RefSeq" id="WP_207141471.1">
    <property type="nucleotide sequence ID" value="NZ_JAEKJZ010000002.1"/>
</dbReference>
<protein>
    <submittedName>
        <fullName evidence="3">Type VI secretion system contractile sheath large subunit</fullName>
    </submittedName>
</protein>
<dbReference type="EMBL" id="JAEKJZ010000002">
    <property type="protein sequence ID" value="MBN9671655.1"/>
    <property type="molecule type" value="Genomic_DNA"/>
</dbReference>
<proteinExistence type="predicted"/>
<evidence type="ECO:0000259" key="1">
    <source>
        <dbReference type="Pfam" id="PF05943"/>
    </source>
</evidence>
<dbReference type="Proteomes" id="UP000664096">
    <property type="component" value="Unassembled WGS sequence"/>
</dbReference>
<feature type="domain" description="TssC1 N-terminal" evidence="1">
    <location>
        <begin position="209"/>
        <end position="487"/>
    </location>
</feature>
<dbReference type="AlphaFoldDB" id="A0A939J4Y4"/>
<dbReference type="PANTHER" id="PTHR35565:SF3">
    <property type="entry name" value="TYPE VI SECRETION SYSTEM SHEATH PROTEIN TSSC1"/>
    <property type="match status" value="1"/>
</dbReference>
<feature type="domain" description="TssC1 C-terminal" evidence="2">
    <location>
        <begin position="493"/>
        <end position="589"/>
    </location>
</feature>
<evidence type="ECO:0000313" key="3">
    <source>
        <dbReference type="EMBL" id="MBN9671655.1"/>
    </source>
</evidence>
<gene>
    <name evidence="3" type="ORF">JF539_15000</name>
</gene>
<organism evidence="3 4">
    <name type="scientific">Roseibium aggregatum</name>
    <dbReference type="NCBI Taxonomy" id="187304"/>
    <lineage>
        <taxon>Bacteria</taxon>
        <taxon>Pseudomonadati</taxon>
        <taxon>Pseudomonadota</taxon>
        <taxon>Alphaproteobacteria</taxon>
        <taxon>Hyphomicrobiales</taxon>
        <taxon>Stappiaceae</taxon>
        <taxon>Roseibium</taxon>
    </lineage>
</organism>
<dbReference type="Pfam" id="PF05943">
    <property type="entry name" value="VipB"/>
    <property type="match status" value="1"/>
</dbReference>
<sequence>MSISIQNKLSRIAPPRVHLSREVEEDGAILKKEIPYVIGVLADLTQSSEHRPPVGQRAFVEIDRGNFDAVMAEVAPSVRVPLASGREVKLSFSRLSEFSPIHLIAQVPELADGHRRAQNLGRLLSHLDGNDAFTGFLINLAKDLPQKQSLMTDIQAGSGPMLDRVLEKGFLAAAGDVPEENLSALTDALLSLEPATVDPYKDILARMDELYAGLSPDLNAILRHPAFQAQEAVWRGLWFLVANADTGPRLKIRVLDVSKKELQEDFAAAKEPSKSALYSLVKSKIYRFGNTDPFSVLIGCYEFKINEQDLELLEDIRTIAAEAVCPFLSALAVTFPETPLDDREKRLWKAFRANPGADFVHLCAPRLLLRLPYGAKTLQSEVVGFEEDVSADGPPATYLWGSPVWHIGERISRAVTNFGWPAAISGLENGGLLENVPRLNAVGSGRNEALEVPFSPENAQALDSAGIVTASTVKGSEKLAFSANASADPKAAQVTLPRILTASRIAQCAHLVVRECLAASETLESTQPHVETWISQYVLLDDTAPRETNAEYPLRTGHVRLSEVPGGPYPLCVEVTVLPHFMLPKFEEAVQFKTFIPEVGGAA</sequence>
<dbReference type="InterPro" id="IPR044031">
    <property type="entry name" value="TssC1_N"/>
</dbReference>
<comment type="caution">
    <text evidence="3">The sequence shown here is derived from an EMBL/GenBank/DDBJ whole genome shotgun (WGS) entry which is preliminary data.</text>
</comment>
<evidence type="ECO:0000259" key="2">
    <source>
        <dbReference type="Pfam" id="PF18945"/>
    </source>
</evidence>
<accession>A0A939J4Y4</accession>
<dbReference type="Pfam" id="PF18945">
    <property type="entry name" value="VipB_2"/>
    <property type="match status" value="1"/>
</dbReference>